<name>A0A2J0L3N7_9BACT</name>
<feature type="transmembrane region" description="Helical" evidence="1">
    <location>
        <begin position="98"/>
        <end position="130"/>
    </location>
</feature>
<dbReference type="EMBL" id="PEWV01000031">
    <property type="protein sequence ID" value="PIU41886.1"/>
    <property type="molecule type" value="Genomic_DNA"/>
</dbReference>
<keyword evidence="1" id="KW-0812">Transmembrane</keyword>
<evidence type="ECO:0000313" key="3">
    <source>
        <dbReference type="EMBL" id="PIU41886.1"/>
    </source>
</evidence>
<protein>
    <recommendedName>
        <fullName evidence="2">DUF7847 domain-containing protein</fullName>
    </recommendedName>
</protein>
<proteinExistence type="predicted"/>
<feature type="transmembrane region" description="Helical" evidence="1">
    <location>
        <begin position="185"/>
        <end position="218"/>
    </location>
</feature>
<evidence type="ECO:0000313" key="4">
    <source>
        <dbReference type="Proteomes" id="UP000230052"/>
    </source>
</evidence>
<feature type="transmembrane region" description="Helical" evidence="1">
    <location>
        <begin position="224"/>
        <end position="252"/>
    </location>
</feature>
<comment type="caution">
    <text evidence="3">The sequence shown here is derived from an EMBL/GenBank/DDBJ whole genome shotgun (WGS) entry which is preliminary data.</text>
</comment>
<dbReference type="Proteomes" id="UP000230052">
    <property type="component" value="Unassembled WGS sequence"/>
</dbReference>
<feature type="domain" description="DUF7847" evidence="2">
    <location>
        <begin position="1"/>
        <end position="249"/>
    </location>
</feature>
<dbReference type="Pfam" id="PF25231">
    <property type="entry name" value="DUF7847"/>
    <property type="match status" value="1"/>
</dbReference>
<organism evidence="3 4">
    <name type="scientific">Candidatus Aquitaenariimonas noxiae</name>
    <dbReference type="NCBI Taxonomy" id="1974741"/>
    <lineage>
        <taxon>Bacteria</taxon>
        <taxon>Pseudomonadati</taxon>
        <taxon>Candidatus Omnitrophota</taxon>
        <taxon>Candidatus Aquitaenariimonas</taxon>
    </lineage>
</organism>
<evidence type="ECO:0000259" key="2">
    <source>
        <dbReference type="Pfam" id="PF25231"/>
    </source>
</evidence>
<evidence type="ECO:0000256" key="1">
    <source>
        <dbReference type="SAM" id="Phobius"/>
    </source>
</evidence>
<dbReference type="InterPro" id="IPR057169">
    <property type="entry name" value="DUF7847"/>
</dbReference>
<keyword evidence="1" id="KW-0472">Membrane</keyword>
<feature type="transmembrane region" description="Helical" evidence="1">
    <location>
        <begin position="54"/>
        <end position="77"/>
    </location>
</feature>
<dbReference type="AlphaFoldDB" id="A0A2J0L3N7"/>
<reference evidence="3 4" key="1">
    <citation type="submission" date="2017-09" db="EMBL/GenBank/DDBJ databases">
        <title>Depth-based differentiation of microbial function through sediment-hosted aquifers and enrichment of novel symbionts in the deep terrestrial subsurface.</title>
        <authorList>
            <person name="Probst A.J."/>
            <person name="Ladd B."/>
            <person name="Jarett J.K."/>
            <person name="Geller-Mcgrath D.E."/>
            <person name="Sieber C.M."/>
            <person name="Emerson J.B."/>
            <person name="Anantharaman K."/>
            <person name="Thomas B.C."/>
            <person name="Malmstrom R."/>
            <person name="Stieglmeier M."/>
            <person name="Klingl A."/>
            <person name="Woyke T."/>
            <person name="Ryan C.M."/>
            <person name="Banfield J.F."/>
        </authorList>
    </citation>
    <scope>NUCLEOTIDE SEQUENCE [LARGE SCALE GENOMIC DNA]</scope>
    <source>
        <strain evidence="3">CG07_land_8_20_14_0_80_42_15</strain>
    </source>
</reference>
<accession>A0A2J0L3N7</accession>
<sequence length="260" mass="27423">MGIMEIVKKGFGIANKNVQLLLVLFVFNLVGTFLRTPFMQAAPTAPATANLSPAIIIISILLGLIGVLIFGGVLGSLKEYIQNQKAQLGHIMQYGTKFYLRVLGVWALILAILIAFTLVVAFAISLAMAIKNLVGVVILLAVALIVSGVGLYVFILLFMAPYILIADDIGPVSALKKSINFVRGCLGKIVSLFVMLVLITVGIGFVVGVIAGLITLALKGAAGQIIVGIVASAFNSYVNVLLPACFLLIYLVSSKSSKSL</sequence>
<feature type="transmembrane region" description="Helical" evidence="1">
    <location>
        <begin position="136"/>
        <end position="164"/>
    </location>
</feature>
<gene>
    <name evidence="3" type="ORF">COS99_03200</name>
</gene>
<feature type="transmembrane region" description="Helical" evidence="1">
    <location>
        <begin position="20"/>
        <end position="42"/>
    </location>
</feature>
<keyword evidence="1" id="KW-1133">Transmembrane helix</keyword>